<accession>A0A835E7B6</accession>
<dbReference type="InterPro" id="IPR053781">
    <property type="entry name" value="F-box_AtFBL13-like"/>
</dbReference>
<dbReference type="InterPro" id="IPR055312">
    <property type="entry name" value="FBL15-like"/>
</dbReference>
<feature type="compositionally biased region" description="Polar residues" evidence="1">
    <location>
        <begin position="1746"/>
        <end position="1768"/>
    </location>
</feature>
<evidence type="ECO:0000313" key="4">
    <source>
        <dbReference type="Proteomes" id="UP000636709"/>
    </source>
</evidence>
<feature type="domain" description="F-box" evidence="2">
    <location>
        <begin position="1083"/>
        <end position="1117"/>
    </location>
</feature>
<evidence type="ECO:0000313" key="3">
    <source>
        <dbReference type="EMBL" id="KAF8664402.1"/>
    </source>
</evidence>
<dbReference type="CDD" id="cd22160">
    <property type="entry name" value="F-box_AtFBL13-like"/>
    <property type="match status" value="1"/>
</dbReference>
<dbReference type="SUPFAM" id="SSF81383">
    <property type="entry name" value="F-box domain"/>
    <property type="match status" value="2"/>
</dbReference>
<evidence type="ECO:0000259" key="2">
    <source>
        <dbReference type="PROSITE" id="PS50181"/>
    </source>
</evidence>
<organism evidence="3 4">
    <name type="scientific">Digitaria exilis</name>
    <dbReference type="NCBI Taxonomy" id="1010633"/>
    <lineage>
        <taxon>Eukaryota</taxon>
        <taxon>Viridiplantae</taxon>
        <taxon>Streptophyta</taxon>
        <taxon>Embryophyta</taxon>
        <taxon>Tracheophyta</taxon>
        <taxon>Spermatophyta</taxon>
        <taxon>Magnoliopsida</taxon>
        <taxon>Liliopsida</taxon>
        <taxon>Poales</taxon>
        <taxon>Poaceae</taxon>
        <taxon>PACMAD clade</taxon>
        <taxon>Panicoideae</taxon>
        <taxon>Panicodae</taxon>
        <taxon>Paniceae</taxon>
        <taxon>Anthephorinae</taxon>
        <taxon>Digitaria</taxon>
    </lineage>
</organism>
<evidence type="ECO:0000256" key="1">
    <source>
        <dbReference type="SAM" id="MobiDB-lite"/>
    </source>
</evidence>
<dbReference type="PROSITE" id="PS50181">
    <property type="entry name" value="FBOX"/>
    <property type="match status" value="1"/>
</dbReference>
<name>A0A835E7B6_9POAL</name>
<dbReference type="SMART" id="SM00256">
    <property type="entry name" value="FBOX"/>
    <property type="match status" value="1"/>
</dbReference>
<gene>
    <name evidence="3" type="ORF">HU200_054573</name>
</gene>
<dbReference type="Proteomes" id="UP000636709">
    <property type="component" value="Unassembled WGS sequence"/>
</dbReference>
<feature type="compositionally biased region" description="Pro residues" evidence="1">
    <location>
        <begin position="1783"/>
        <end position="1801"/>
    </location>
</feature>
<comment type="caution">
    <text evidence="3">The sequence shown here is derived from an EMBL/GenBank/DDBJ whole genome shotgun (WGS) entry which is preliminary data.</text>
</comment>
<dbReference type="PANTHER" id="PTHR34709">
    <property type="entry name" value="OS10G0396666 PROTEIN"/>
    <property type="match status" value="1"/>
</dbReference>
<dbReference type="SUPFAM" id="SSF52047">
    <property type="entry name" value="RNI-like"/>
    <property type="match status" value="1"/>
</dbReference>
<keyword evidence="4" id="KW-1185">Reference proteome</keyword>
<dbReference type="Gene3D" id="1.20.1280.50">
    <property type="match status" value="1"/>
</dbReference>
<dbReference type="PANTHER" id="PTHR34709:SF70">
    <property type="entry name" value="F-BOX DOMAIN-CONTAINING PROTEIN"/>
    <property type="match status" value="1"/>
</dbReference>
<dbReference type="EMBL" id="JACEFO010002349">
    <property type="protein sequence ID" value="KAF8664402.1"/>
    <property type="molecule type" value="Genomic_DNA"/>
</dbReference>
<protein>
    <recommendedName>
        <fullName evidence="2">F-box domain-containing protein</fullName>
    </recommendedName>
</protein>
<dbReference type="InterPro" id="IPR036047">
    <property type="entry name" value="F-box-like_dom_sf"/>
</dbReference>
<dbReference type="InterPro" id="IPR001810">
    <property type="entry name" value="F-box_dom"/>
</dbReference>
<feature type="region of interest" description="Disordered" evidence="1">
    <location>
        <begin position="1746"/>
        <end position="1809"/>
    </location>
</feature>
<reference evidence="3" key="1">
    <citation type="submission" date="2020-07" db="EMBL/GenBank/DDBJ databases">
        <title>Genome sequence and genetic diversity analysis of an under-domesticated orphan crop, white fonio (Digitaria exilis).</title>
        <authorList>
            <person name="Bennetzen J.L."/>
            <person name="Chen S."/>
            <person name="Ma X."/>
            <person name="Wang X."/>
            <person name="Yssel A.E.J."/>
            <person name="Chaluvadi S.R."/>
            <person name="Johnson M."/>
            <person name="Gangashetty P."/>
            <person name="Hamidou F."/>
            <person name="Sanogo M.D."/>
            <person name="Zwaenepoel A."/>
            <person name="Wallace J."/>
            <person name="Van De Peer Y."/>
            <person name="Van Deynze A."/>
        </authorList>
    </citation>
    <scope>NUCLEOTIDE SEQUENCE</scope>
    <source>
        <tissue evidence="3">Leaves</tissue>
    </source>
</reference>
<proteinExistence type="predicted"/>
<sequence length="1830" mass="200678">MYHTCKHYQLVHVQRPPAYARTTSSSWTQAPDRELLHGSDFGSPPCTATWLPIRSLRTADSATAPCIPPFARAALDRHGSPDIMALNVTIGCVTNLGPSTAVWLGDAVERAVGSVSVTVTAPRPLDGELVFPRRLRAKLMSLTLGGADSMFNHGRLVFPAELGGGAATSPTSYGALAELSLSRVRLEEHDTRSLGDFLSSCCPRLRKLRLRKVRVGGGLRLPPLCHWPLVLRLELLEELEMDDVDSAAVGERSAPRLETLILGHDGFAKHVSFPAGGSQQSIRRLAGGPCLYLPGKKSMSIATVRLLEVCSEAHDISARIDIPDDSRAHSDRLKAQRDEMRLASLQEIRLSGFMGSIQEMEVANLLFGAGAARPSLERWMSATPDELRRHFEGVVAKVRAQFPLEGAGKPTQVCSEAHDISARIDIPDDSSPLKTVRLRSISDPHRVISVLLEASFAFRTSYRGRRIPGARGSTITQHKAFYAMAGNLVVLAVDSNNNDRLSDLPEDIFEHVLSFLPAEDAAVAERLDPRARPQPLRRAPPWPPVPPLRPRGALSVRLAGKHPSSLGGRRTSAWLRDAMERVVGSVSVTVTTPGGALGHLVLPCRLRAESISLTMSGSASKHGTLVFPTESYSLGAYLLRKLRLSKVIFAGLPLVLRMELLEELEMDEVQIVSKLHVVTPNLRALYVRICWHPGDAMLEISAPRLETLRLHNNSQEHLSFLDGGQCVRRLEGLCFYLPAKEFRSITAVRLLKVCSEANHISVRIDIPDHCSPSWLSRELPNVRVLSLQVEAVLRYITCPIAPVILSFIRRKEEPLPLQPSDSDRLKAQPQRDEMHLASLREINLSGFMGTGQEMEVADLLPSLERVSISFFPRLIRQGADGGATTPTFEWMSVPTAQLHGSLSAKAAGKLTMVKALLGPERRDRAELPLWMSAPPAQLWQYLEGVSARVEARFPLAGGDQLREVDIAEISRHTLPSLHTPCMFRILVCPWLTFYLYLGSLGGQLARATRGMACVAPHQGRPKTTCTPESATISAPTVVADILRRPISPPPSSPASPPSLGFAFRTSSQSVHAMAGNLPVCSGDDRITDLPEDIFEHVLSFLPAEDAVRSSVLSKRWRGAWTHAPFLNLSDEQHQQGRWSFLPFARAVLGRYGSPDIPSLNVSIGCAYNLGPSTAAWLGDAMERVVGSVSVSGQLVLPRRLRAKSISLTLSGATCSDHTRLVFPSEPGAAAPAASYGNLEELSLSRVRLQERDMRSLGAFLSSCCPRLRKLRLRKVSVEGRLPLWPLVLRMELLEELETEEVDTTVVEISAPRLETLIWHGGFTKRISFLAGSERSIRRLAGLCFYLPAEESRSITAVRLLEACSEASDISVRIDVPDHCTRDEEALPLQPSDFDRLKAQRDEMSLASLRDIRLSGFMGTSQEMEIADLLFGPDIARSSLERVSISLFPRIIRQGTAGGSVPTTPALEWMSATPTQLRRHFEGVVARVEDRFPLSKGRWETIPGKGLHWTRTESRSSSTSFMGRVKATIELVLRGLVHAPPLNLSTVERRDIHATTSPCNAAVSLCARMCRSLPHHATASMTVVLTSTRTERLYLPIVGRLELPCRRYPPCTPRFATGRRPPAPRKPVHFSLRVPLVTVRRKPRSHAPQPPVDTAGFRAPRTIEMVLSPSRLAPGAWRIGVAPPQGQGYWTCKIVRAPSSMAATFRGGAGTLSSMTQGQEANLIARPWGRRPGRLPGAEVEARISRGNFQDHGNFQRGEQQTIPGSQELPTWRATEPRIVTDPVPKPPAPLNPPRSRPPPSPISSDCPISTPPSFRLLHLRLAAVASPAAA</sequence>
<dbReference type="Pfam" id="PF00646">
    <property type="entry name" value="F-box"/>
    <property type="match status" value="1"/>
</dbReference>